<dbReference type="InterPro" id="IPR001077">
    <property type="entry name" value="COMT_C"/>
</dbReference>
<dbReference type="GO" id="GO:0008168">
    <property type="term" value="F:methyltransferase activity"/>
    <property type="evidence" value="ECO:0007669"/>
    <property type="project" value="UniProtKB-KW"/>
</dbReference>
<evidence type="ECO:0000256" key="2">
    <source>
        <dbReference type="ARBA" id="ARBA00022679"/>
    </source>
</evidence>
<dbReference type="InterPro" id="IPR012967">
    <property type="entry name" value="COMT_dimerisation"/>
</dbReference>
<dbReference type="InterPro" id="IPR036390">
    <property type="entry name" value="WH_DNA-bd_sf"/>
</dbReference>
<dbReference type="SUPFAM" id="SSF46785">
    <property type="entry name" value="Winged helix' DNA-binding domain"/>
    <property type="match status" value="1"/>
</dbReference>
<dbReference type="Pfam" id="PF00891">
    <property type="entry name" value="Methyltransf_2"/>
    <property type="match status" value="1"/>
</dbReference>
<dbReference type="PROSITE" id="PS51683">
    <property type="entry name" value="SAM_OMT_II"/>
    <property type="match status" value="1"/>
</dbReference>
<dbReference type="Proteomes" id="UP000605897">
    <property type="component" value="Unassembled WGS sequence"/>
</dbReference>
<dbReference type="PANTHER" id="PTHR43712:SF2">
    <property type="entry name" value="O-METHYLTRANSFERASE CICE"/>
    <property type="match status" value="1"/>
</dbReference>
<dbReference type="InterPro" id="IPR029063">
    <property type="entry name" value="SAM-dependent_MTases_sf"/>
</dbReference>
<dbReference type="CDD" id="cd02440">
    <property type="entry name" value="AdoMet_MTases"/>
    <property type="match status" value="1"/>
</dbReference>
<dbReference type="Gene3D" id="3.40.50.150">
    <property type="entry name" value="Vaccinia Virus protein VP39"/>
    <property type="match status" value="1"/>
</dbReference>
<dbReference type="InterPro" id="IPR036388">
    <property type="entry name" value="WH-like_DNA-bd_sf"/>
</dbReference>
<evidence type="ECO:0000256" key="1">
    <source>
        <dbReference type="ARBA" id="ARBA00022603"/>
    </source>
</evidence>
<evidence type="ECO:0000259" key="4">
    <source>
        <dbReference type="Pfam" id="PF00891"/>
    </source>
</evidence>
<accession>A0ABQ3INK8</accession>
<keyword evidence="2" id="KW-0808">Transferase</keyword>
<dbReference type="GO" id="GO:0032259">
    <property type="term" value="P:methylation"/>
    <property type="evidence" value="ECO:0007669"/>
    <property type="project" value="UniProtKB-KW"/>
</dbReference>
<dbReference type="InterPro" id="IPR016461">
    <property type="entry name" value="COMT-like"/>
</dbReference>
<dbReference type="Gene3D" id="1.10.287.1350">
    <property type="match status" value="1"/>
</dbReference>
<dbReference type="PANTHER" id="PTHR43712">
    <property type="entry name" value="PUTATIVE (AFU_ORTHOLOGUE AFUA_4G14580)-RELATED"/>
    <property type="match status" value="1"/>
</dbReference>
<keyword evidence="3" id="KW-0949">S-adenosyl-L-methionine</keyword>
<keyword evidence="1 6" id="KW-0489">Methyltransferase</keyword>
<gene>
    <name evidence="6" type="ORF">GCM10017786_22300</name>
</gene>
<dbReference type="EMBL" id="BNAU01000002">
    <property type="protein sequence ID" value="GHE89645.1"/>
    <property type="molecule type" value="Genomic_DNA"/>
</dbReference>
<dbReference type="PIRSF" id="PIRSF005739">
    <property type="entry name" value="O-mtase"/>
    <property type="match status" value="1"/>
</dbReference>
<evidence type="ECO:0000313" key="6">
    <source>
        <dbReference type="EMBL" id="GHE89645.1"/>
    </source>
</evidence>
<feature type="domain" description="O-methyltransferase C-terminal" evidence="4">
    <location>
        <begin position="112"/>
        <end position="319"/>
    </location>
</feature>
<dbReference type="Pfam" id="PF08100">
    <property type="entry name" value="Dimerisation"/>
    <property type="match status" value="1"/>
</dbReference>
<dbReference type="RefSeq" id="WP_191244435.1">
    <property type="nucleotide sequence ID" value="NZ_BNAU01000002.1"/>
</dbReference>
<proteinExistence type="predicted"/>
<evidence type="ECO:0000259" key="5">
    <source>
        <dbReference type="Pfam" id="PF08100"/>
    </source>
</evidence>
<keyword evidence="7" id="KW-1185">Reference proteome</keyword>
<comment type="caution">
    <text evidence="6">The sequence shown here is derived from an EMBL/GenBank/DDBJ whole genome shotgun (WGS) entry which is preliminary data.</text>
</comment>
<reference evidence="7" key="1">
    <citation type="journal article" date="2019" name="Int. J. Syst. Evol. Microbiol.">
        <title>The Global Catalogue of Microorganisms (GCM) 10K type strain sequencing project: providing services to taxonomists for standard genome sequencing and annotation.</title>
        <authorList>
            <consortium name="The Broad Institute Genomics Platform"/>
            <consortium name="The Broad Institute Genome Sequencing Center for Infectious Disease"/>
            <person name="Wu L."/>
            <person name="Ma J."/>
        </authorList>
    </citation>
    <scope>NUCLEOTIDE SEQUENCE [LARGE SCALE GENOMIC DNA]</scope>
    <source>
        <strain evidence="7">CGMCC 4.7677</strain>
    </source>
</reference>
<evidence type="ECO:0000256" key="3">
    <source>
        <dbReference type="ARBA" id="ARBA00022691"/>
    </source>
</evidence>
<organism evidence="6 7">
    <name type="scientific">Amycolatopsis deserti</name>
    <dbReference type="NCBI Taxonomy" id="185696"/>
    <lineage>
        <taxon>Bacteria</taxon>
        <taxon>Bacillati</taxon>
        <taxon>Actinomycetota</taxon>
        <taxon>Actinomycetes</taxon>
        <taxon>Pseudonocardiales</taxon>
        <taxon>Pseudonocardiaceae</taxon>
        <taxon>Amycolatopsis</taxon>
    </lineage>
</organism>
<name>A0ABQ3INK8_9PSEU</name>
<evidence type="ECO:0000313" key="7">
    <source>
        <dbReference type="Proteomes" id="UP000605897"/>
    </source>
</evidence>
<protein>
    <submittedName>
        <fullName evidence="6">Methyltransferase</fullName>
    </submittedName>
</protein>
<dbReference type="Gene3D" id="1.10.10.10">
    <property type="entry name" value="Winged helix-like DNA-binding domain superfamily/Winged helix DNA-binding domain"/>
    <property type="match status" value="1"/>
</dbReference>
<sequence length="338" mass="36725">MAADPPDEFVELIRIARAHQLARALSVAAELGVADLLRDGPRSTGELAATTRTHAPSLYRLLRALASLGIFHEDAGQRFGLTAMGEYLRRDHPLSVDPLARMLGSDYQWRVWGELSHSVRTGEVATVHALGTGMWDYFRQHPRDQEIFDAAMRTVSRGDHGGILEVHDFSRYRVVADVGGGSGALLADVLTTNPSVRGILLDQPQVTAGADALLRACGVADRVRVVPGDFFDSVPEGADAYLLAHILHDWPDDDAGRILRCVRAAMHPEARLLVVDAVLGPPNEDPAGKFLDLMMLVFAGGRERTEPEWRALLAGAGFECVAITRATPRRHVIEAAVA</sequence>
<feature type="domain" description="O-methyltransferase dimerisation" evidence="5">
    <location>
        <begin position="18"/>
        <end position="88"/>
    </location>
</feature>
<dbReference type="SUPFAM" id="SSF53335">
    <property type="entry name" value="S-adenosyl-L-methionine-dependent methyltransferases"/>
    <property type="match status" value="1"/>
</dbReference>